<organism evidence="2 3">
    <name type="scientific">Flavobacterium pokkalii</name>
    <dbReference type="NCBI Taxonomy" id="1940408"/>
    <lineage>
        <taxon>Bacteria</taxon>
        <taxon>Pseudomonadati</taxon>
        <taxon>Bacteroidota</taxon>
        <taxon>Flavobacteriia</taxon>
        <taxon>Flavobacteriales</taxon>
        <taxon>Flavobacteriaceae</taxon>
        <taxon>Flavobacterium</taxon>
    </lineage>
</organism>
<reference evidence="2 3" key="1">
    <citation type="journal article" date="2020" name="Microbiol. Res.">
        <title>Flavobacterium pokkalii sp. nov., a novel plant growth promoting native rhizobacteria isolated from pokkali rice grown in coastal saline affected agricultural regions of southern India, Kerala.</title>
        <authorList>
            <person name="Menon R.R."/>
            <person name="Kumari S."/>
            <person name="Viver T."/>
            <person name="Rameshkumar N."/>
        </authorList>
    </citation>
    <scope>NUCLEOTIDE SEQUENCE [LARGE SCALE GENOMIC DNA]</scope>
    <source>
        <strain evidence="2 3">L1I52</strain>
    </source>
</reference>
<keyword evidence="3" id="KW-1185">Reference proteome</keyword>
<sequence length="280" mass="32167">MKIVKAGFLGLLLLVSVVGFSQKEQVTDSVLKEKKLSLNVDIVSRYLWRGQCWGGNYMAVQPSAEYAITSRLSIGSWATTNFKKDYFYPDNENYYKGYREIDFYASYQLTDFLQVQIWDYYWPSVSRVEGVSNRFFNYGPTSSQTVDAILYFDFSEGYRFPFNATISTLIGGNDYRYTKNEIPRHNYTTYLELGYTFNLFQNIELLASSGVVLNNKAEYYNFANYNKPSFVNLSLKATKEISLSDNLLMPVSLNYVHNGATKNTDFFGKNFLVAGVSFGY</sequence>
<proteinExistence type="predicted"/>
<dbReference type="Pfam" id="PF09694">
    <property type="entry name" value="Gcw_chp"/>
    <property type="match status" value="1"/>
</dbReference>
<protein>
    <submittedName>
        <fullName evidence="2">Uncharacterized protein</fullName>
    </submittedName>
</protein>
<name>A0ABR7UP21_9FLAO</name>
<dbReference type="RefSeq" id="WP_188219330.1">
    <property type="nucleotide sequence ID" value="NZ_NASZ01000001.1"/>
</dbReference>
<dbReference type="InterPro" id="IPR010239">
    <property type="entry name" value="CHP02001"/>
</dbReference>
<dbReference type="EMBL" id="NASZ01000001">
    <property type="protein sequence ID" value="MBD0723709.1"/>
    <property type="molecule type" value="Genomic_DNA"/>
</dbReference>
<accession>A0ABR7UP21</accession>
<dbReference type="Proteomes" id="UP000661715">
    <property type="component" value="Unassembled WGS sequence"/>
</dbReference>
<keyword evidence="1" id="KW-0732">Signal</keyword>
<feature type="chain" id="PRO_5046818317" evidence="1">
    <location>
        <begin position="22"/>
        <end position="280"/>
    </location>
</feature>
<feature type="signal peptide" evidence="1">
    <location>
        <begin position="1"/>
        <end position="21"/>
    </location>
</feature>
<comment type="caution">
    <text evidence="2">The sequence shown here is derived from an EMBL/GenBank/DDBJ whole genome shotgun (WGS) entry which is preliminary data.</text>
</comment>
<evidence type="ECO:0000313" key="3">
    <source>
        <dbReference type="Proteomes" id="UP000661715"/>
    </source>
</evidence>
<evidence type="ECO:0000256" key="1">
    <source>
        <dbReference type="SAM" id="SignalP"/>
    </source>
</evidence>
<evidence type="ECO:0000313" key="2">
    <source>
        <dbReference type="EMBL" id="MBD0723709.1"/>
    </source>
</evidence>
<gene>
    <name evidence="2" type="ORF">B6A10_00790</name>
</gene>